<feature type="transmembrane region" description="Helical" evidence="1">
    <location>
        <begin position="110"/>
        <end position="130"/>
    </location>
</feature>
<dbReference type="Proteomes" id="UP001596145">
    <property type="component" value="Unassembled WGS sequence"/>
</dbReference>
<protein>
    <recommendedName>
        <fullName evidence="4">DUF998 domain-containing protein</fullName>
    </recommendedName>
</protein>
<feature type="transmembrane region" description="Helical" evidence="1">
    <location>
        <begin position="73"/>
        <end position="98"/>
    </location>
</feature>
<keyword evidence="1" id="KW-0472">Membrane</keyword>
<dbReference type="EMBL" id="JBHSKV010000019">
    <property type="protein sequence ID" value="MFC5135980.1"/>
    <property type="molecule type" value="Genomic_DNA"/>
</dbReference>
<proteinExistence type="predicted"/>
<accession>A0ABD5QV66</accession>
<feature type="transmembrane region" description="Helical" evidence="1">
    <location>
        <begin position="237"/>
        <end position="254"/>
    </location>
</feature>
<sequence>MISPSRQCYICRVLTHNMNQRERERADEFDRNNGALRDDRVLRITRWSGYVIAPVLFLAFVSLYGSPGSTEQYFAWGISPDLTPLLMGSGYGAGVYFFYRVVTVDEWHRVHVLFPGIAVFTIAMGIATILHWDAFTHGHASTWLWVFLYVVTPILIPALWVYNGRTDPDRATLDRSTEDPLHAEHDTSDVVTVPTVVRLASGVVGVVLTVVILVLYVRPEPMIDLWPWAVSPLTARVLLGWAAVFSVVSIYFAFETRWSAARIPIVSLVIWFGLVLIGFARSWGDVDPSDLLLWLLLGGITVYLIGLSSLYVLMERKRLPAAGSSRLIVADCGHDR</sequence>
<gene>
    <name evidence="2" type="ORF">ACFPJA_14800</name>
</gene>
<feature type="transmembrane region" description="Helical" evidence="1">
    <location>
        <begin position="196"/>
        <end position="217"/>
    </location>
</feature>
<dbReference type="AlphaFoldDB" id="A0ABD5QV66"/>
<evidence type="ECO:0000313" key="3">
    <source>
        <dbReference type="Proteomes" id="UP001596145"/>
    </source>
</evidence>
<keyword evidence="1" id="KW-1133">Transmembrane helix</keyword>
<evidence type="ECO:0000313" key="2">
    <source>
        <dbReference type="EMBL" id="MFC5135980.1"/>
    </source>
</evidence>
<comment type="caution">
    <text evidence="2">The sequence shown here is derived from an EMBL/GenBank/DDBJ whole genome shotgun (WGS) entry which is preliminary data.</text>
</comment>
<feature type="transmembrane region" description="Helical" evidence="1">
    <location>
        <begin position="292"/>
        <end position="313"/>
    </location>
</feature>
<evidence type="ECO:0000256" key="1">
    <source>
        <dbReference type="SAM" id="Phobius"/>
    </source>
</evidence>
<feature type="transmembrane region" description="Helical" evidence="1">
    <location>
        <begin position="261"/>
        <end position="280"/>
    </location>
</feature>
<reference evidence="2 3" key="1">
    <citation type="journal article" date="2019" name="Int. J. Syst. Evol. Microbiol.">
        <title>The Global Catalogue of Microorganisms (GCM) 10K type strain sequencing project: providing services to taxonomists for standard genome sequencing and annotation.</title>
        <authorList>
            <consortium name="The Broad Institute Genomics Platform"/>
            <consortium name="The Broad Institute Genome Sequencing Center for Infectious Disease"/>
            <person name="Wu L."/>
            <person name="Ma J."/>
        </authorList>
    </citation>
    <scope>NUCLEOTIDE SEQUENCE [LARGE SCALE GENOMIC DNA]</scope>
    <source>
        <strain evidence="2 3">CGMCC 1.16026</strain>
    </source>
</reference>
<keyword evidence="3" id="KW-1185">Reference proteome</keyword>
<feature type="transmembrane region" description="Helical" evidence="1">
    <location>
        <begin position="47"/>
        <end position="67"/>
    </location>
</feature>
<name>A0ABD5QV66_9EURY</name>
<keyword evidence="1" id="KW-0812">Transmembrane</keyword>
<evidence type="ECO:0008006" key="4">
    <source>
        <dbReference type="Google" id="ProtNLM"/>
    </source>
</evidence>
<feature type="transmembrane region" description="Helical" evidence="1">
    <location>
        <begin position="142"/>
        <end position="162"/>
    </location>
</feature>
<organism evidence="2 3">
    <name type="scientific">Halorubrum glutamatedens</name>
    <dbReference type="NCBI Taxonomy" id="2707018"/>
    <lineage>
        <taxon>Archaea</taxon>
        <taxon>Methanobacteriati</taxon>
        <taxon>Methanobacteriota</taxon>
        <taxon>Stenosarchaea group</taxon>
        <taxon>Halobacteria</taxon>
        <taxon>Halobacteriales</taxon>
        <taxon>Haloferacaceae</taxon>
        <taxon>Halorubrum</taxon>
    </lineage>
</organism>